<dbReference type="GO" id="GO:0071540">
    <property type="term" value="C:eukaryotic translation initiation factor 3 complex, eIF3e"/>
    <property type="evidence" value="ECO:0007669"/>
    <property type="project" value="UniProtKB-UniRule"/>
</dbReference>
<keyword evidence="2 4" id="KW-0396">Initiation factor</keyword>
<dbReference type="InterPro" id="IPR036390">
    <property type="entry name" value="WH_DNA-bd_sf"/>
</dbReference>
<evidence type="ECO:0000256" key="5">
    <source>
        <dbReference type="PIRNR" id="PIRNR016255"/>
    </source>
</evidence>
<comment type="subcellular location">
    <subcellularLocation>
        <location evidence="4 5">Cytoplasm</location>
    </subcellularLocation>
</comment>
<dbReference type="CDD" id="cd21378">
    <property type="entry name" value="eIF3E"/>
    <property type="match status" value="1"/>
</dbReference>
<keyword evidence="1 4" id="KW-0963">Cytoplasm</keyword>
<organism evidence="7 8">
    <name type="scientific">Cinnamomum micranthum f. kanehirae</name>
    <dbReference type="NCBI Taxonomy" id="337451"/>
    <lineage>
        <taxon>Eukaryota</taxon>
        <taxon>Viridiplantae</taxon>
        <taxon>Streptophyta</taxon>
        <taxon>Embryophyta</taxon>
        <taxon>Tracheophyta</taxon>
        <taxon>Spermatophyta</taxon>
        <taxon>Magnoliopsida</taxon>
        <taxon>Magnoliidae</taxon>
        <taxon>Laurales</taxon>
        <taxon>Lauraceae</taxon>
        <taxon>Cinnamomum</taxon>
    </lineage>
</organism>
<feature type="domain" description="PCI" evidence="6">
    <location>
        <begin position="219"/>
        <end position="403"/>
    </location>
</feature>
<dbReference type="PIRSF" id="PIRSF016255">
    <property type="entry name" value="eIF3e_su6"/>
    <property type="match status" value="1"/>
</dbReference>
<accession>A0A443NMQ5</accession>
<evidence type="ECO:0000256" key="2">
    <source>
        <dbReference type="ARBA" id="ARBA00022540"/>
    </source>
</evidence>
<dbReference type="PANTHER" id="PTHR10317">
    <property type="entry name" value="EUKARYOTIC TRANSLATION INITIATION FACTOR 3 SUBUNIT E"/>
    <property type="match status" value="1"/>
</dbReference>
<comment type="subunit">
    <text evidence="4 5">Component of the eukaryotic translation initiation factor 3 (eIF-3) complex.</text>
</comment>
<evidence type="ECO:0000256" key="1">
    <source>
        <dbReference type="ARBA" id="ARBA00022490"/>
    </source>
</evidence>
<dbReference type="STRING" id="337451.A0A443NMQ5"/>
<dbReference type="SMART" id="SM01186">
    <property type="entry name" value="eIF3_N"/>
    <property type="match status" value="1"/>
</dbReference>
<sequence length="436" mass="51103">MASYDLTRRIAPHLDRHLVFPLLEFLQERQFYGDDEILKAKIELLSKTNMVDYAMDIHKSLYHTEDVPQDMVDRRVEVVGRLKSLEESAAPLISFLQNASLVQELRPDKQYNLQMLNDRFQIGPDQIEALYQYAKFQFECGNYSGAADYLYQYRALCTNNERSLSALWGKLAAEILMQNWDVALEELNRLKEIIDSKNFVSPLSQLQNRIWLMHWSLFIFFNHENGRNGIIDLFFQDRYMNAIQTNAHHLLRYVATAVVVNKRRRNMLKELIKVIQQEQHSYKDPITEFLECLYVNYDFDGAQRKLRECEDVILNDPFLGKRVEDSSFTTVPLRDEFLENARLFIFETYCRIHQCIDIGMLAEKLDMSYDEAERWIVNLVRNAKLDAKIDSKSGTVIMGPNHLNVYEQIMESTKQLSVRTYMLAKNVSESAAQTAR</sequence>
<dbReference type="GO" id="GO:0033290">
    <property type="term" value="C:eukaryotic 48S preinitiation complex"/>
    <property type="evidence" value="ECO:0007669"/>
    <property type="project" value="UniProtKB-UniRule"/>
</dbReference>
<dbReference type="GO" id="GO:0003743">
    <property type="term" value="F:translation initiation factor activity"/>
    <property type="evidence" value="ECO:0007669"/>
    <property type="project" value="UniProtKB-UniRule"/>
</dbReference>
<dbReference type="Proteomes" id="UP000283530">
    <property type="component" value="Unassembled WGS sequence"/>
</dbReference>
<dbReference type="GO" id="GO:0001732">
    <property type="term" value="P:formation of cytoplasmic translation initiation complex"/>
    <property type="evidence" value="ECO:0007669"/>
    <property type="project" value="UniProtKB-UniRule"/>
</dbReference>
<gene>
    <name evidence="7" type="ORF">CKAN_00843900</name>
</gene>
<evidence type="ECO:0000256" key="3">
    <source>
        <dbReference type="ARBA" id="ARBA00022917"/>
    </source>
</evidence>
<evidence type="ECO:0000313" key="8">
    <source>
        <dbReference type="Proteomes" id="UP000283530"/>
    </source>
</evidence>
<dbReference type="GO" id="GO:0016282">
    <property type="term" value="C:eukaryotic 43S preinitiation complex"/>
    <property type="evidence" value="ECO:0007669"/>
    <property type="project" value="UniProtKB-UniRule"/>
</dbReference>
<dbReference type="InterPro" id="IPR000717">
    <property type="entry name" value="PCI_dom"/>
</dbReference>
<evidence type="ECO:0000313" key="7">
    <source>
        <dbReference type="EMBL" id="RWR79840.1"/>
    </source>
</evidence>
<name>A0A443NMQ5_9MAGN</name>
<dbReference type="Gene3D" id="1.25.40.570">
    <property type="match status" value="1"/>
</dbReference>
<reference evidence="7 8" key="1">
    <citation type="journal article" date="2019" name="Nat. Plants">
        <title>Stout camphor tree genome fills gaps in understanding of flowering plant genome evolution.</title>
        <authorList>
            <person name="Chaw S.M."/>
            <person name="Liu Y.C."/>
            <person name="Wu Y.W."/>
            <person name="Wang H.Y."/>
            <person name="Lin C.I."/>
            <person name="Wu C.S."/>
            <person name="Ke H.M."/>
            <person name="Chang L.Y."/>
            <person name="Hsu C.Y."/>
            <person name="Yang H.T."/>
            <person name="Sudianto E."/>
            <person name="Hsu M.H."/>
            <person name="Wu K.P."/>
            <person name="Wang L.N."/>
            <person name="Leebens-Mack J.H."/>
            <person name="Tsai I.J."/>
        </authorList>
    </citation>
    <scope>NUCLEOTIDE SEQUENCE [LARGE SCALE GENOMIC DNA]</scope>
    <source>
        <strain evidence="8">cv. Chaw 1501</strain>
        <tissue evidence="7">Young leaves</tissue>
    </source>
</reference>
<dbReference type="SUPFAM" id="SSF46785">
    <property type="entry name" value="Winged helix' DNA-binding domain"/>
    <property type="match status" value="1"/>
</dbReference>
<comment type="function">
    <text evidence="4">Component of the eukaryotic translation initiation factor 3 (eIF-3) complex, which is involved in protein synthesis of a specialized repertoire of mRNAs and, together with other initiation factors, stimulates binding of mRNA and methionyl-tRNAi to the 40S ribosome. The eIF-3 complex specifically targets and initiates translation of a subset of mRNAs involved in cell proliferation.</text>
</comment>
<dbReference type="PROSITE" id="PS50250">
    <property type="entry name" value="PCI"/>
    <property type="match status" value="1"/>
</dbReference>
<dbReference type="Pfam" id="PF09440">
    <property type="entry name" value="eIF3_N"/>
    <property type="match status" value="1"/>
</dbReference>
<dbReference type="Pfam" id="PF01399">
    <property type="entry name" value="PCI"/>
    <property type="match status" value="1"/>
</dbReference>
<comment type="similarity">
    <text evidence="4 5">Belongs to the eIF-3 subunit E family.</text>
</comment>
<dbReference type="InterPro" id="IPR016650">
    <property type="entry name" value="eIF3e"/>
</dbReference>
<dbReference type="SUPFAM" id="SSF48452">
    <property type="entry name" value="TPR-like"/>
    <property type="match status" value="1"/>
</dbReference>
<dbReference type="AlphaFoldDB" id="A0A443NMQ5"/>
<dbReference type="HAMAP" id="MF_03004">
    <property type="entry name" value="eIF3e"/>
    <property type="match status" value="1"/>
</dbReference>
<dbReference type="OrthoDB" id="417252at2759"/>
<comment type="caution">
    <text evidence="7">The sequence shown here is derived from an EMBL/GenBank/DDBJ whole genome shotgun (WGS) entry which is preliminary data.</text>
</comment>
<proteinExistence type="inferred from homology"/>
<dbReference type="InterPro" id="IPR019010">
    <property type="entry name" value="eIF3e_N"/>
</dbReference>
<dbReference type="EMBL" id="QPKB01000003">
    <property type="protein sequence ID" value="RWR79840.1"/>
    <property type="molecule type" value="Genomic_DNA"/>
</dbReference>
<dbReference type="InterPro" id="IPR011990">
    <property type="entry name" value="TPR-like_helical_dom_sf"/>
</dbReference>
<dbReference type="SMART" id="SM00088">
    <property type="entry name" value="PINT"/>
    <property type="match status" value="1"/>
</dbReference>
<keyword evidence="3 4" id="KW-0648">Protein biosynthesis</keyword>
<evidence type="ECO:0000256" key="4">
    <source>
        <dbReference type="HAMAP-Rule" id="MF_03004"/>
    </source>
</evidence>
<evidence type="ECO:0000259" key="6">
    <source>
        <dbReference type="PROSITE" id="PS50250"/>
    </source>
</evidence>
<protein>
    <recommendedName>
        <fullName evidence="4 5">Eukaryotic translation initiation factor 3 subunit E</fullName>
        <shortName evidence="4">eIF3e</shortName>
    </recommendedName>
    <alternativeName>
        <fullName evidence="4">Eukaryotic translation initiation factor 3 subunit 6</fullName>
    </alternativeName>
</protein>
<keyword evidence="8" id="KW-1185">Reference proteome</keyword>